<dbReference type="GO" id="GO:0032259">
    <property type="term" value="P:methylation"/>
    <property type="evidence" value="ECO:0007669"/>
    <property type="project" value="UniProtKB-KW"/>
</dbReference>
<evidence type="ECO:0000256" key="4">
    <source>
        <dbReference type="ARBA" id="ARBA00022490"/>
    </source>
</evidence>
<keyword evidence="9" id="KW-1185">Reference proteome</keyword>
<dbReference type="OrthoDB" id="73890at2759"/>
<dbReference type="GO" id="GO:0004719">
    <property type="term" value="F:protein-L-isoaspartate (D-aspartate) O-methyltransferase activity"/>
    <property type="evidence" value="ECO:0007669"/>
    <property type="project" value="UniProtKB-EC"/>
</dbReference>
<name>A0A9Q5ND60_SANBA</name>
<dbReference type="CDD" id="cd02440">
    <property type="entry name" value="AdoMet_MTases"/>
    <property type="match status" value="1"/>
</dbReference>
<dbReference type="EC" id="2.1.1.77" evidence="3"/>
<dbReference type="Gene3D" id="3.40.50.150">
    <property type="entry name" value="Vaccinia Virus protein VP39"/>
    <property type="match status" value="1"/>
</dbReference>
<accession>A0A9Q5ND60</accession>
<dbReference type="PANTHER" id="PTHR11579:SF0">
    <property type="entry name" value="PROTEIN-L-ISOASPARTATE(D-ASPARTATE) O-METHYLTRANSFERASE"/>
    <property type="match status" value="1"/>
</dbReference>
<dbReference type="PROSITE" id="PS01279">
    <property type="entry name" value="PCMT"/>
    <property type="match status" value="1"/>
</dbReference>
<comment type="subcellular location">
    <subcellularLocation>
        <location evidence="1">Cytoplasm</location>
    </subcellularLocation>
</comment>
<dbReference type="EMBL" id="LNZH02000156">
    <property type="protein sequence ID" value="OCB89434.1"/>
    <property type="molecule type" value="Genomic_DNA"/>
</dbReference>
<keyword evidence="4" id="KW-0963">Cytoplasm</keyword>
<evidence type="ECO:0000256" key="3">
    <source>
        <dbReference type="ARBA" id="ARBA00011890"/>
    </source>
</evidence>
<protein>
    <recommendedName>
        <fullName evidence="3">protein-L-isoaspartate(D-aspartate) O-methyltransferase</fullName>
        <ecNumber evidence="3">2.1.1.77</ecNumber>
    </recommendedName>
</protein>
<comment type="caution">
    <text evidence="8">The sequence shown here is derived from an EMBL/GenBank/DDBJ whole genome shotgun (WGS) entry which is preliminary data.</text>
</comment>
<dbReference type="PANTHER" id="PTHR11579">
    <property type="entry name" value="PROTEIN-L-ISOASPARTATE O-METHYLTRANSFERASE"/>
    <property type="match status" value="1"/>
</dbReference>
<evidence type="ECO:0000256" key="1">
    <source>
        <dbReference type="ARBA" id="ARBA00004496"/>
    </source>
</evidence>
<keyword evidence="6" id="KW-0808">Transferase</keyword>
<evidence type="ECO:0000256" key="6">
    <source>
        <dbReference type="ARBA" id="ARBA00022679"/>
    </source>
</evidence>
<proteinExistence type="inferred from homology"/>
<dbReference type="AlphaFoldDB" id="A0A9Q5ND60"/>
<organism evidence="8 9">
    <name type="scientific">Sanghuangporus baumii</name>
    <name type="common">Phellinus baumii</name>
    <dbReference type="NCBI Taxonomy" id="108892"/>
    <lineage>
        <taxon>Eukaryota</taxon>
        <taxon>Fungi</taxon>
        <taxon>Dikarya</taxon>
        <taxon>Basidiomycota</taxon>
        <taxon>Agaricomycotina</taxon>
        <taxon>Agaricomycetes</taxon>
        <taxon>Hymenochaetales</taxon>
        <taxon>Hymenochaetaceae</taxon>
        <taxon>Sanghuangporus</taxon>
    </lineage>
</organism>
<dbReference type="GO" id="GO:0005737">
    <property type="term" value="C:cytoplasm"/>
    <property type="evidence" value="ECO:0007669"/>
    <property type="project" value="UniProtKB-SubCell"/>
</dbReference>
<sequence length="171" mass="18248">MHAEATMNLLPFLKPGARVLDVGSGSGYTAAIFYHLVRSDDSAGNGPPGKVVGIDHMPDLVSWSIENLRKDGLGPAVDKGEIEMVAGDGRKGWPPAAPYDAIHVGAAAPELPEALVDQLKAPGRMFIPVGIGAQKIYQVDKDEAGNVQTKPLLDVMYVPLTDQEKQASRFF</sequence>
<evidence type="ECO:0000313" key="9">
    <source>
        <dbReference type="Proteomes" id="UP000757232"/>
    </source>
</evidence>
<comment type="similarity">
    <text evidence="2">Belongs to the methyltransferase superfamily. L-isoaspartyl/D-aspartyl protein methyltransferase family.</text>
</comment>
<keyword evidence="7" id="KW-0949">S-adenosyl-L-methionine</keyword>
<evidence type="ECO:0000313" key="8">
    <source>
        <dbReference type="EMBL" id="OCB89434.1"/>
    </source>
</evidence>
<gene>
    <name evidence="8" type="ORF">A7U60_g3411</name>
</gene>
<dbReference type="Pfam" id="PF01135">
    <property type="entry name" value="PCMT"/>
    <property type="match status" value="1"/>
</dbReference>
<evidence type="ECO:0000256" key="7">
    <source>
        <dbReference type="ARBA" id="ARBA00022691"/>
    </source>
</evidence>
<keyword evidence="5" id="KW-0489">Methyltransferase</keyword>
<evidence type="ECO:0000256" key="2">
    <source>
        <dbReference type="ARBA" id="ARBA00005369"/>
    </source>
</evidence>
<dbReference type="InterPro" id="IPR029063">
    <property type="entry name" value="SAM-dependent_MTases_sf"/>
</dbReference>
<dbReference type="InterPro" id="IPR000682">
    <property type="entry name" value="PCMT"/>
</dbReference>
<evidence type="ECO:0000256" key="5">
    <source>
        <dbReference type="ARBA" id="ARBA00022603"/>
    </source>
</evidence>
<reference evidence="8" key="1">
    <citation type="submission" date="2016-06" db="EMBL/GenBank/DDBJ databases">
        <title>Draft Genome sequence of the fungus Inonotus baumii.</title>
        <authorList>
            <person name="Zhu H."/>
            <person name="Lin W."/>
        </authorList>
    </citation>
    <scope>NUCLEOTIDE SEQUENCE</scope>
    <source>
        <strain evidence="8">821</strain>
    </source>
</reference>
<dbReference type="SUPFAM" id="SSF53335">
    <property type="entry name" value="S-adenosyl-L-methionine-dependent methyltransferases"/>
    <property type="match status" value="1"/>
</dbReference>
<dbReference type="Proteomes" id="UP000757232">
    <property type="component" value="Unassembled WGS sequence"/>
</dbReference>